<dbReference type="GO" id="GO:0003712">
    <property type="term" value="F:transcription coregulator activity"/>
    <property type="evidence" value="ECO:0007669"/>
    <property type="project" value="TreeGrafter"/>
</dbReference>
<keyword evidence="3" id="KW-0862">Zinc</keyword>
<dbReference type="GO" id="GO:0006357">
    <property type="term" value="P:regulation of transcription by RNA polymerase II"/>
    <property type="evidence" value="ECO:0007669"/>
    <property type="project" value="TreeGrafter"/>
</dbReference>
<dbReference type="PROSITE" id="PS51044">
    <property type="entry name" value="ZF_SP_RING"/>
    <property type="match status" value="1"/>
</dbReference>
<dbReference type="AlphaFoldDB" id="A0A401T9F5"/>
<evidence type="ECO:0000313" key="7">
    <source>
        <dbReference type="Proteomes" id="UP000287033"/>
    </source>
</evidence>
<dbReference type="GO" id="GO:0061665">
    <property type="term" value="F:SUMO ligase activity"/>
    <property type="evidence" value="ECO:0007669"/>
    <property type="project" value="TreeGrafter"/>
</dbReference>
<evidence type="ECO:0000256" key="3">
    <source>
        <dbReference type="ARBA" id="ARBA00022833"/>
    </source>
</evidence>
<evidence type="ECO:0000256" key="2">
    <source>
        <dbReference type="ARBA" id="ARBA00022771"/>
    </source>
</evidence>
<sequence length="60" mass="6829">MKSACTRADCVLPKVCFDLESYLQLNCDRGTWRCPVCNKMALLEGLEIDQYMWGILAAIQ</sequence>
<protein>
    <recommendedName>
        <fullName evidence="5">SP-RING-type domain-containing protein</fullName>
    </recommendedName>
</protein>
<dbReference type="InterPro" id="IPR004181">
    <property type="entry name" value="Znf_MIZ"/>
</dbReference>
<dbReference type="Proteomes" id="UP000287033">
    <property type="component" value="Unassembled WGS sequence"/>
</dbReference>
<organism evidence="6 7">
    <name type="scientific">Chiloscyllium punctatum</name>
    <name type="common">Brownbanded bambooshark</name>
    <name type="synonym">Hemiscyllium punctatum</name>
    <dbReference type="NCBI Taxonomy" id="137246"/>
    <lineage>
        <taxon>Eukaryota</taxon>
        <taxon>Metazoa</taxon>
        <taxon>Chordata</taxon>
        <taxon>Craniata</taxon>
        <taxon>Vertebrata</taxon>
        <taxon>Chondrichthyes</taxon>
        <taxon>Elasmobranchii</taxon>
        <taxon>Galeomorphii</taxon>
        <taxon>Galeoidea</taxon>
        <taxon>Orectolobiformes</taxon>
        <taxon>Hemiscylliidae</taxon>
        <taxon>Chiloscyllium</taxon>
    </lineage>
</organism>
<keyword evidence="7" id="KW-1185">Reference proteome</keyword>
<comment type="caution">
    <text evidence="6">The sequence shown here is derived from an EMBL/GenBank/DDBJ whole genome shotgun (WGS) entry which is preliminary data.</text>
</comment>
<dbReference type="Gene3D" id="3.30.40.10">
    <property type="entry name" value="Zinc/RING finger domain, C3HC4 (zinc finger)"/>
    <property type="match status" value="1"/>
</dbReference>
<feature type="non-terminal residue" evidence="6">
    <location>
        <position position="60"/>
    </location>
</feature>
<evidence type="ECO:0000313" key="6">
    <source>
        <dbReference type="EMBL" id="GCC39247.1"/>
    </source>
</evidence>
<name>A0A401T9F5_CHIPU</name>
<dbReference type="GO" id="GO:0000785">
    <property type="term" value="C:chromatin"/>
    <property type="evidence" value="ECO:0007669"/>
    <property type="project" value="TreeGrafter"/>
</dbReference>
<evidence type="ECO:0000259" key="5">
    <source>
        <dbReference type="PROSITE" id="PS51044"/>
    </source>
</evidence>
<evidence type="ECO:0000256" key="4">
    <source>
        <dbReference type="PROSITE-ProRule" id="PRU00452"/>
    </source>
</evidence>
<dbReference type="OrthoDB" id="27975at2759"/>
<keyword evidence="2 4" id="KW-0863">Zinc-finger</keyword>
<proteinExistence type="predicted"/>
<dbReference type="GO" id="GO:0016925">
    <property type="term" value="P:protein sumoylation"/>
    <property type="evidence" value="ECO:0007669"/>
    <property type="project" value="TreeGrafter"/>
</dbReference>
<dbReference type="EMBL" id="BEZZ01014545">
    <property type="protein sequence ID" value="GCC39247.1"/>
    <property type="molecule type" value="Genomic_DNA"/>
</dbReference>
<gene>
    <name evidence="6" type="ORF">chiPu_0023037</name>
</gene>
<evidence type="ECO:0000256" key="1">
    <source>
        <dbReference type="ARBA" id="ARBA00022723"/>
    </source>
</evidence>
<dbReference type="STRING" id="137246.A0A401T9F5"/>
<keyword evidence="1" id="KW-0479">Metal-binding</keyword>
<dbReference type="PANTHER" id="PTHR10782:SF4">
    <property type="entry name" value="TONALLI, ISOFORM E"/>
    <property type="match status" value="1"/>
</dbReference>
<feature type="domain" description="SP-RING-type" evidence="5">
    <location>
        <begin position="1"/>
        <end position="60"/>
    </location>
</feature>
<dbReference type="InterPro" id="IPR013083">
    <property type="entry name" value="Znf_RING/FYVE/PHD"/>
</dbReference>
<reference evidence="6 7" key="1">
    <citation type="journal article" date="2018" name="Nat. Ecol. Evol.">
        <title>Shark genomes provide insights into elasmobranch evolution and the origin of vertebrates.</title>
        <authorList>
            <person name="Hara Y"/>
            <person name="Yamaguchi K"/>
            <person name="Onimaru K"/>
            <person name="Kadota M"/>
            <person name="Koyanagi M"/>
            <person name="Keeley SD"/>
            <person name="Tatsumi K"/>
            <person name="Tanaka K"/>
            <person name="Motone F"/>
            <person name="Kageyama Y"/>
            <person name="Nozu R"/>
            <person name="Adachi N"/>
            <person name="Nishimura O"/>
            <person name="Nakagawa R"/>
            <person name="Tanegashima C"/>
            <person name="Kiyatake I"/>
            <person name="Matsumoto R"/>
            <person name="Murakumo K"/>
            <person name="Nishida K"/>
            <person name="Terakita A"/>
            <person name="Kuratani S"/>
            <person name="Sato K"/>
            <person name="Hyodo S Kuraku.S."/>
        </authorList>
    </citation>
    <scope>NUCLEOTIDE SEQUENCE [LARGE SCALE GENOMIC DNA]</scope>
</reference>
<accession>A0A401T9F5</accession>
<dbReference type="GO" id="GO:0008270">
    <property type="term" value="F:zinc ion binding"/>
    <property type="evidence" value="ECO:0007669"/>
    <property type="project" value="UniProtKB-KW"/>
</dbReference>
<dbReference type="PANTHER" id="PTHR10782">
    <property type="entry name" value="ZINC FINGER MIZ DOMAIN-CONTAINING PROTEIN"/>
    <property type="match status" value="1"/>
</dbReference>